<comment type="caution">
    <text evidence="1">The sequence shown here is derived from an EMBL/GenBank/DDBJ whole genome shotgun (WGS) entry which is preliminary data.</text>
</comment>
<feature type="non-terminal residue" evidence="1">
    <location>
        <position position="1"/>
    </location>
</feature>
<proteinExistence type="predicted"/>
<dbReference type="SUPFAM" id="SSF51261">
    <property type="entry name" value="Duplicated hybrid motif"/>
    <property type="match status" value="1"/>
</dbReference>
<protein>
    <submittedName>
        <fullName evidence="1">M23 family peptidase</fullName>
    </submittedName>
</protein>
<dbReference type="EMBL" id="JACSNQ010000051">
    <property type="protein sequence ID" value="MBM6775668.1"/>
    <property type="molecule type" value="Genomic_DNA"/>
</dbReference>
<dbReference type="Gene3D" id="2.70.70.10">
    <property type="entry name" value="Glucose Permease (Domain IIA)"/>
    <property type="match status" value="1"/>
</dbReference>
<name>A0ABS2F538_9ACTN</name>
<evidence type="ECO:0000313" key="2">
    <source>
        <dbReference type="Proteomes" id="UP000712527"/>
    </source>
</evidence>
<accession>A0ABS2F538</accession>
<gene>
    <name evidence="1" type="ORF">H9X80_08975</name>
</gene>
<dbReference type="Proteomes" id="UP000712527">
    <property type="component" value="Unassembled WGS sequence"/>
</dbReference>
<dbReference type="InterPro" id="IPR011055">
    <property type="entry name" value="Dup_hybrid_motif"/>
</dbReference>
<sequence>TGPHLHYEVRVKGKIVNPVNYYFMDLDADEYEKMIELAANHGRVFD</sequence>
<keyword evidence="2" id="KW-1185">Reference proteome</keyword>
<reference evidence="1 2" key="1">
    <citation type="journal article" date="2021" name="Sci. Rep.">
        <title>The distribution of antibiotic resistance genes in chicken gut microbiota commensals.</title>
        <authorList>
            <person name="Juricova H."/>
            <person name="Matiasovicova J."/>
            <person name="Kubasova T."/>
            <person name="Cejkova D."/>
            <person name="Rychlik I."/>
        </authorList>
    </citation>
    <scope>NUCLEOTIDE SEQUENCE [LARGE SCALE GENOMIC DNA]</scope>
    <source>
        <strain evidence="1 2">An794</strain>
    </source>
</reference>
<organism evidence="1 2">
    <name type="scientific">Olsenella profusa</name>
    <dbReference type="NCBI Taxonomy" id="138595"/>
    <lineage>
        <taxon>Bacteria</taxon>
        <taxon>Bacillati</taxon>
        <taxon>Actinomycetota</taxon>
        <taxon>Coriobacteriia</taxon>
        <taxon>Coriobacteriales</taxon>
        <taxon>Atopobiaceae</taxon>
        <taxon>Olsenella</taxon>
    </lineage>
</organism>
<evidence type="ECO:0000313" key="1">
    <source>
        <dbReference type="EMBL" id="MBM6775668.1"/>
    </source>
</evidence>